<dbReference type="HOGENOM" id="CLU_1723735_0_0_1"/>
<dbReference type="RefSeq" id="XP_016210394.1">
    <property type="nucleotide sequence ID" value="XM_016361712.1"/>
</dbReference>
<dbReference type="VEuPathDB" id="FungiDB:PV09_07884"/>
<keyword evidence="2" id="KW-1185">Reference proteome</keyword>
<name>A0A0D2A2H3_9PEZI</name>
<evidence type="ECO:0000313" key="2">
    <source>
        <dbReference type="Proteomes" id="UP000053259"/>
    </source>
</evidence>
<gene>
    <name evidence="1" type="ORF">PV09_07884</name>
</gene>
<evidence type="ECO:0000313" key="1">
    <source>
        <dbReference type="EMBL" id="KIW00525.1"/>
    </source>
</evidence>
<dbReference type="Proteomes" id="UP000053259">
    <property type="component" value="Unassembled WGS sequence"/>
</dbReference>
<dbReference type="GeneID" id="27315857"/>
<sequence>MTTQETFHTPQIVKLATIRRRPSLSPFQLINSSITLITKPKSQFFNKPSHPLKHNIRKNIMVAISKIVSGFAVLGATAFAQPVETAERRQLTCLLNPTVVDAVTCVLNALPQLSTNPTAITSCVTGLATDALNCVVGILGSIPGLPTLPPPL</sequence>
<organism evidence="1 2">
    <name type="scientific">Verruconis gallopava</name>
    <dbReference type="NCBI Taxonomy" id="253628"/>
    <lineage>
        <taxon>Eukaryota</taxon>
        <taxon>Fungi</taxon>
        <taxon>Dikarya</taxon>
        <taxon>Ascomycota</taxon>
        <taxon>Pezizomycotina</taxon>
        <taxon>Dothideomycetes</taxon>
        <taxon>Pleosporomycetidae</taxon>
        <taxon>Venturiales</taxon>
        <taxon>Sympoventuriaceae</taxon>
        <taxon>Verruconis</taxon>
    </lineage>
</organism>
<proteinExistence type="predicted"/>
<dbReference type="RefSeq" id="XP_016210395.1">
    <property type="nucleotide sequence ID" value="XM_016361713.1"/>
</dbReference>
<dbReference type="EMBL" id="KN847562">
    <property type="protein sequence ID" value="KIW00525.1"/>
    <property type="molecule type" value="Genomic_DNA"/>
</dbReference>
<dbReference type="AlphaFoldDB" id="A0A0D2A2H3"/>
<accession>A0A0D2A2H3</accession>
<dbReference type="EMBL" id="KN847562">
    <property type="protein sequence ID" value="KIW00526.1"/>
    <property type="molecule type" value="Genomic_DNA"/>
</dbReference>
<protein>
    <submittedName>
        <fullName evidence="1">Uncharacterized protein</fullName>
    </submittedName>
</protein>
<reference evidence="1 2" key="1">
    <citation type="submission" date="2015-01" db="EMBL/GenBank/DDBJ databases">
        <title>The Genome Sequence of Ochroconis gallopava CBS43764.</title>
        <authorList>
            <consortium name="The Broad Institute Genomics Platform"/>
            <person name="Cuomo C."/>
            <person name="de Hoog S."/>
            <person name="Gorbushina A."/>
            <person name="Stielow B."/>
            <person name="Teixiera M."/>
            <person name="Abouelleil A."/>
            <person name="Chapman S.B."/>
            <person name="Priest M."/>
            <person name="Young S.K."/>
            <person name="Wortman J."/>
            <person name="Nusbaum C."/>
            <person name="Birren B."/>
        </authorList>
    </citation>
    <scope>NUCLEOTIDE SEQUENCE [LARGE SCALE GENOMIC DNA]</scope>
    <source>
        <strain evidence="1 2">CBS 43764</strain>
    </source>
</reference>